<dbReference type="PANTHER" id="PTHR37940">
    <property type="entry name" value="LYSINE--TRNA LIGASE"/>
    <property type="match status" value="1"/>
</dbReference>
<dbReference type="GO" id="GO:0004824">
    <property type="term" value="F:lysine-tRNA ligase activity"/>
    <property type="evidence" value="ECO:0007669"/>
    <property type="project" value="UniProtKB-UniRule"/>
</dbReference>
<dbReference type="KEGG" id="hfl:PUV54_08105"/>
<name>A0AAE9ZDN5_9PROT</name>
<dbReference type="Pfam" id="PF01921">
    <property type="entry name" value="tRNA-synt_1f"/>
    <property type="match status" value="1"/>
</dbReference>
<keyword evidence="12" id="KW-1185">Reference proteome</keyword>
<dbReference type="AlphaFoldDB" id="A0AAE9ZDN5"/>
<keyword evidence="7 10" id="KW-0648">Protein biosynthesis</keyword>
<dbReference type="EMBL" id="CP118166">
    <property type="protein sequence ID" value="WDI33158.1"/>
    <property type="molecule type" value="Genomic_DNA"/>
</dbReference>
<organism evidence="11 12">
    <name type="scientific">Hyphococcus flavus</name>
    <dbReference type="NCBI Taxonomy" id="1866326"/>
    <lineage>
        <taxon>Bacteria</taxon>
        <taxon>Pseudomonadati</taxon>
        <taxon>Pseudomonadota</taxon>
        <taxon>Alphaproteobacteria</taxon>
        <taxon>Parvularculales</taxon>
        <taxon>Parvularculaceae</taxon>
        <taxon>Hyphococcus</taxon>
    </lineage>
</organism>
<keyword evidence="3 10" id="KW-0963">Cytoplasm</keyword>
<proteinExistence type="inferred from homology"/>
<evidence type="ECO:0000256" key="4">
    <source>
        <dbReference type="ARBA" id="ARBA00022598"/>
    </source>
</evidence>
<dbReference type="SUPFAM" id="SSF52374">
    <property type="entry name" value="Nucleotidylyl transferase"/>
    <property type="match status" value="1"/>
</dbReference>
<dbReference type="GO" id="GO:0006430">
    <property type="term" value="P:lysyl-tRNA aminoacylation"/>
    <property type="evidence" value="ECO:0007669"/>
    <property type="project" value="UniProtKB-UniRule"/>
</dbReference>
<comment type="catalytic activity">
    <reaction evidence="9 10">
        <text>tRNA(Lys) + L-lysine + ATP = L-lysyl-tRNA(Lys) + AMP + diphosphate</text>
        <dbReference type="Rhea" id="RHEA:20792"/>
        <dbReference type="Rhea" id="RHEA-COMP:9696"/>
        <dbReference type="Rhea" id="RHEA-COMP:9697"/>
        <dbReference type="ChEBI" id="CHEBI:30616"/>
        <dbReference type="ChEBI" id="CHEBI:32551"/>
        <dbReference type="ChEBI" id="CHEBI:33019"/>
        <dbReference type="ChEBI" id="CHEBI:78442"/>
        <dbReference type="ChEBI" id="CHEBI:78529"/>
        <dbReference type="ChEBI" id="CHEBI:456215"/>
        <dbReference type="EC" id="6.1.1.6"/>
    </reaction>
</comment>
<evidence type="ECO:0000256" key="2">
    <source>
        <dbReference type="ARBA" id="ARBA00005594"/>
    </source>
</evidence>
<dbReference type="GO" id="GO:0000049">
    <property type="term" value="F:tRNA binding"/>
    <property type="evidence" value="ECO:0007669"/>
    <property type="project" value="InterPro"/>
</dbReference>
<dbReference type="NCBIfam" id="TIGR00467">
    <property type="entry name" value="lysS_arch"/>
    <property type="match status" value="1"/>
</dbReference>
<dbReference type="Gene3D" id="3.40.50.620">
    <property type="entry name" value="HUPs"/>
    <property type="match status" value="2"/>
</dbReference>
<dbReference type="PROSITE" id="PS00178">
    <property type="entry name" value="AA_TRNA_LIGASE_I"/>
    <property type="match status" value="1"/>
</dbReference>
<dbReference type="HAMAP" id="MF_00177">
    <property type="entry name" value="Lys_tRNA_synth_class1"/>
    <property type="match status" value="1"/>
</dbReference>
<dbReference type="Proteomes" id="UP001214043">
    <property type="component" value="Chromosome"/>
</dbReference>
<evidence type="ECO:0000256" key="10">
    <source>
        <dbReference type="HAMAP-Rule" id="MF_00177"/>
    </source>
</evidence>
<dbReference type="NCBIfam" id="NF001968">
    <property type="entry name" value="PRK00750.1-2"/>
    <property type="match status" value="1"/>
</dbReference>
<evidence type="ECO:0000256" key="7">
    <source>
        <dbReference type="ARBA" id="ARBA00022917"/>
    </source>
</evidence>
<protein>
    <recommendedName>
        <fullName evidence="10">Lysine--tRNA ligase</fullName>
        <ecNumber evidence="10">6.1.1.6</ecNumber>
    </recommendedName>
    <alternativeName>
        <fullName evidence="10">Lysyl-tRNA synthetase</fullName>
        <shortName evidence="10">LysRS</shortName>
    </alternativeName>
</protein>
<dbReference type="GO" id="GO:0005737">
    <property type="term" value="C:cytoplasm"/>
    <property type="evidence" value="ECO:0007669"/>
    <property type="project" value="UniProtKB-SubCell"/>
</dbReference>
<evidence type="ECO:0000256" key="8">
    <source>
        <dbReference type="ARBA" id="ARBA00023146"/>
    </source>
</evidence>
<feature type="binding site" evidence="10">
    <location>
        <position position="298"/>
    </location>
    <ligand>
        <name>ATP</name>
        <dbReference type="ChEBI" id="CHEBI:30616"/>
    </ligand>
</feature>
<dbReference type="GO" id="GO:0005524">
    <property type="term" value="F:ATP binding"/>
    <property type="evidence" value="ECO:0007669"/>
    <property type="project" value="UniProtKB-UniRule"/>
</dbReference>
<evidence type="ECO:0000313" key="11">
    <source>
        <dbReference type="EMBL" id="WDI33158.1"/>
    </source>
</evidence>
<reference evidence="11" key="1">
    <citation type="submission" date="2023-02" db="EMBL/GenBank/DDBJ databases">
        <title>Genome sequence of Hyphococcus flavus.</title>
        <authorList>
            <person name="Rong J.-C."/>
            <person name="Zhao Q."/>
            <person name="Yi M."/>
            <person name="Wu J.-Y."/>
        </authorList>
    </citation>
    <scope>NUCLEOTIDE SEQUENCE</scope>
    <source>
        <strain evidence="11">MCCC 1K03223</strain>
    </source>
</reference>
<dbReference type="SUPFAM" id="SSF48163">
    <property type="entry name" value="An anticodon-binding domain of class I aminoacyl-tRNA synthetases"/>
    <property type="match status" value="1"/>
</dbReference>
<keyword evidence="4 10" id="KW-0436">Ligase</keyword>
<evidence type="ECO:0000256" key="1">
    <source>
        <dbReference type="ARBA" id="ARBA00004496"/>
    </source>
</evidence>
<dbReference type="EC" id="6.1.1.6" evidence="10"/>
<comment type="caution">
    <text evidence="10">Lacks conserved residue(s) required for the propagation of feature annotation.</text>
</comment>
<evidence type="ECO:0000256" key="6">
    <source>
        <dbReference type="ARBA" id="ARBA00022840"/>
    </source>
</evidence>
<evidence type="ECO:0000256" key="3">
    <source>
        <dbReference type="ARBA" id="ARBA00022490"/>
    </source>
</evidence>
<keyword evidence="5 10" id="KW-0547">Nucleotide-binding</keyword>
<evidence type="ECO:0000256" key="9">
    <source>
        <dbReference type="ARBA" id="ARBA00048573"/>
    </source>
</evidence>
<dbReference type="InterPro" id="IPR014729">
    <property type="entry name" value="Rossmann-like_a/b/a_fold"/>
</dbReference>
<dbReference type="InterPro" id="IPR008925">
    <property type="entry name" value="aa_tRNA-synth_I_cd-bd_sf"/>
</dbReference>
<evidence type="ECO:0000313" key="12">
    <source>
        <dbReference type="Proteomes" id="UP001214043"/>
    </source>
</evidence>
<evidence type="ECO:0000256" key="5">
    <source>
        <dbReference type="ARBA" id="ARBA00022741"/>
    </source>
</evidence>
<accession>A0AAE9ZDN5</accession>
<gene>
    <name evidence="10" type="primary">lysS</name>
    <name evidence="11" type="ORF">PUV54_08105</name>
</gene>
<sequence length="528" mass="58908">MTALQIKNFTADDAAAAKTWPFQEAKALIKRLERVKKDGPVVFETGYGPSGPPHIGTFGEVARTTMVRRAFEVLTGRETRLIAFSDDMDGMRKVPPHVPNGEKLSEYLQKPLTDVPDPWGSHESFAHHNNAKLRSFLDEFGFDYEFVSSTDCYRSGKFDDTLIRVLERYDAVMDIILPTLGEERRASYSPILPVSPSTGRVLYVPMLEIDADKGEVVFEDENGEKVRTFVGGGATKLQWKADWAGRWFALGVDYEMSGEDLTESVRLSNRIVKALGAEPPAGFNYQLFLDEEGKKISKTKGNGIAIEEWLTYASPQSLALYMFQNPKAAKKLYFDVIPKVADEYWSHLEKYEGQEGAKALDNPVWHIHEGKPPAVMPPVNFAMLLNLVNATGGADEEVLRGFIRKYRPKASEAEFAETAELIKFAGRFFEAFIKPNKKYRAPSDKERAALGTLSTSLKKIGDGGSEDDYQTAVFDAGKAQEFENIRDWFKGLYEVVFGQEQGPRMGPFVKIYGAAAAAALIDDALARE</sequence>
<feature type="short sequence motif" description="'HIGH' region" evidence="10">
    <location>
        <begin position="49"/>
        <end position="57"/>
    </location>
</feature>
<comment type="subcellular location">
    <subcellularLocation>
        <location evidence="1 10">Cytoplasm</location>
    </subcellularLocation>
</comment>
<keyword evidence="8 10" id="KW-0030">Aminoacyl-tRNA synthetase</keyword>
<dbReference type="Gene3D" id="1.10.10.350">
    <property type="match status" value="1"/>
</dbReference>
<dbReference type="PANTHER" id="PTHR37940:SF1">
    <property type="entry name" value="LYSINE--TRNA LIGASE"/>
    <property type="match status" value="1"/>
</dbReference>
<dbReference type="RefSeq" id="WP_274495124.1">
    <property type="nucleotide sequence ID" value="NZ_CP118166.1"/>
</dbReference>
<dbReference type="InterPro" id="IPR002904">
    <property type="entry name" value="Lys-tRNA-ligase"/>
</dbReference>
<dbReference type="InterPro" id="IPR001412">
    <property type="entry name" value="aa-tRNA-synth_I_CS"/>
</dbReference>
<comment type="similarity">
    <text evidence="2 10">Belongs to the class-I aminoacyl-tRNA synthetase family.</text>
</comment>
<dbReference type="InterPro" id="IPR020751">
    <property type="entry name" value="aa-tRNA-synth_I_codon-bd_sub2"/>
</dbReference>
<keyword evidence="6 10" id="KW-0067">ATP-binding</keyword>